<evidence type="ECO:0000313" key="4">
    <source>
        <dbReference type="Proteomes" id="UP000594220"/>
    </source>
</evidence>
<evidence type="ECO:0000256" key="1">
    <source>
        <dbReference type="ARBA" id="ARBA00007764"/>
    </source>
</evidence>
<reference evidence="3" key="1">
    <citation type="submission" date="2025-08" db="UniProtKB">
        <authorList>
            <consortium name="Ensembl"/>
        </authorList>
    </citation>
    <scope>IDENTIFICATION</scope>
</reference>
<organism evidence="3 4">
    <name type="scientific">Crocodylus porosus</name>
    <name type="common">Saltwater crocodile</name>
    <name type="synonym">Estuarine crocodile</name>
    <dbReference type="NCBI Taxonomy" id="8502"/>
    <lineage>
        <taxon>Eukaryota</taxon>
        <taxon>Metazoa</taxon>
        <taxon>Chordata</taxon>
        <taxon>Craniata</taxon>
        <taxon>Vertebrata</taxon>
        <taxon>Euteleostomi</taxon>
        <taxon>Archelosauria</taxon>
        <taxon>Archosauria</taxon>
        <taxon>Crocodylia</taxon>
        <taxon>Longirostres</taxon>
        <taxon>Crocodylidae</taxon>
        <taxon>Crocodylus</taxon>
    </lineage>
</organism>
<name>A0A7M4FF30_CROPO</name>
<dbReference type="Ensembl" id="ENSCPRT00005026908.1">
    <property type="protein sequence ID" value="ENSCPRP00005023047.1"/>
    <property type="gene ID" value="ENSCPRG00005016026.1"/>
</dbReference>
<evidence type="ECO:0008006" key="5">
    <source>
        <dbReference type="Google" id="ProtNLM"/>
    </source>
</evidence>
<dbReference type="InterPro" id="IPR036249">
    <property type="entry name" value="Thioredoxin-like_sf"/>
</dbReference>
<evidence type="ECO:0000313" key="3">
    <source>
        <dbReference type="Ensembl" id="ENSCPRP00005023047.1"/>
    </source>
</evidence>
<sequence>SPGRRPREQSPSGSRRSRSSQEVLGFLEANKIDFQPMDIAGDEDNRKWMRENVPGEKKPQNGIPLPPQIFNEEQYCGVRSWGGGKRGCSSAGKSAEAPGVSDVRQVTVCQDSAVYIS</sequence>
<dbReference type="GO" id="GO:0005737">
    <property type="term" value="C:cytoplasm"/>
    <property type="evidence" value="ECO:0007669"/>
    <property type="project" value="TreeGrafter"/>
</dbReference>
<dbReference type="InterPro" id="IPR006993">
    <property type="entry name" value="Glut_rich_SH3-bd"/>
</dbReference>
<feature type="region of interest" description="Disordered" evidence="2">
    <location>
        <begin position="1"/>
        <end position="22"/>
    </location>
</feature>
<dbReference type="InterPro" id="IPR051033">
    <property type="entry name" value="SH3BGR"/>
</dbReference>
<protein>
    <recommendedName>
        <fullName evidence="5">SH3 domain binding glutamate rich protein like</fullName>
    </recommendedName>
</protein>
<dbReference type="PANTHER" id="PTHR12232">
    <property type="entry name" value="SH3 DOMAIN-BINDING GLUTAMIC ACID-RICH-LIKE PROTEIN"/>
    <property type="match status" value="1"/>
</dbReference>
<keyword evidence="4" id="KW-1185">Reference proteome</keyword>
<proteinExistence type="inferred from homology"/>
<dbReference type="SUPFAM" id="SSF52833">
    <property type="entry name" value="Thioredoxin-like"/>
    <property type="match status" value="1"/>
</dbReference>
<dbReference type="PANTHER" id="PTHR12232:SF1">
    <property type="entry name" value="SH3 DOMAIN-BINDING GLUTAMIC ACID-RICH PROTEIN"/>
    <property type="match status" value="1"/>
</dbReference>
<accession>A0A7M4FF30</accession>
<dbReference type="Proteomes" id="UP000594220">
    <property type="component" value="Unplaced"/>
</dbReference>
<dbReference type="Pfam" id="PF04908">
    <property type="entry name" value="SH3BGR"/>
    <property type="match status" value="1"/>
</dbReference>
<reference evidence="3" key="2">
    <citation type="submission" date="2025-09" db="UniProtKB">
        <authorList>
            <consortium name="Ensembl"/>
        </authorList>
    </citation>
    <scope>IDENTIFICATION</scope>
</reference>
<dbReference type="GeneTree" id="ENSGT00940000159847"/>
<dbReference type="AlphaFoldDB" id="A0A7M4FF30"/>
<evidence type="ECO:0000256" key="2">
    <source>
        <dbReference type="SAM" id="MobiDB-lite"/>
    </source>
</evidence>
<dbReference type="Gene3D" id="3.40.30.10">
    <property type="entry name" value="Glutaredoxin"/>
    <property type="match status" value="1"/>
</dbReference>
<comment type="similarity">
    <text evidence="1">Belongs to the SH3BGR family.</text>
</comment>